<comment type="pathway">
    <text evidence="1">Secondary metabolite biosynthesis.</text>
</comment>
<feature type="binding site" description="axial binding residue" evidence="2">
    <location>
        <position position="478"/>
    </location>
    <ligand>
        <name>heme</name>
        <dbReference type="ChEBI" id="CHEBI:30413"/>
    </ligand>
    <ligandPart>
        <name>Fe</name>
        <dbReference type="ChEBI" id="CHEBI:18248"/>
    </ligandPart>
</feature>
<dbReference type="Gene3D" id="1.10.630.10">
    <property type="entry name" value="Cytochrome P450"/>
    <property type="match status" value="1"/>
</dbReference>
<sequence>MKSDHLLGLIPSLDNAPLSEWIRLLGGFSILLFVAKSIHSLLFSPLGHVPGPWYTSFTSLELAIHCLRFQKCEYIQGLFNKYGPVVRIGPNKVAFLDSDSVKIVYGTGRFNKSSWYKGVQICDQDHASVAFICSSLPRLIFEFSMTTLDHAGHAIRRKTFTQFYAPAHLAKYQPEIHDAVLELMKILDILDGSVSIDCLPLFRHMMVDINGITMFGSHIGVIHEWGSGGEHPLSTAVSDFPKRGALKGLLPSLLWSLVSSIPNSRWQQFCVADRVLVDFVGKRVKETSRFLKEHPEQEKDAGRSTLLSTLLLYRYSHTDEAVPEQDVLTESIAHLIAGSDTTATTLAYICWELSKRPDIMRSLREEIDLAMPDARSIPDIQVLQNLPYLNALLKEGLRLYSAAPAMLERVVPIGKDFAVHNVAIPGDTIVGSQAWSSHRRPEIFPQPEKFMPERWLPGAETEEMLAHFMPYGYGSRNCAGQNMSQLMLRILVTSLARNFDVVSKVSETNDKTMSMRDSFVMFPAALECKLSFVPRSNL</sequence>
<name>A0A164N9T1_9AGAM</name>
<keyword evidence="2" id="KW-0349">Heme</keyword>
<dbReference type="OrthoDB" id="3945418at2759"/>
<keyword evidence="2" id="KW-0479">Metal-binding</keyword>
<dbReference type="PANTHER" id="PTHR24305:SF218">
    <property type="entry name" value="P450, PUTATIVE (EUROFUNG)-RELATED"/>
    <property type="match status" value="1"/>
</dbReference>
<dbReference type="InterPro" id="IPR036396">
    <property type="entry name" value="Cyt_P450_sf"/>
</dbReference>
<dbReference type="PANTHER" id="PTHR24305">
    <property type="entry name" value="CYTOCHROME P450"/>
    <property type="match status" value="1"/>
</dbReference>
<keyword evidence="4" id="KW-1185">Reference proteome</keyword>
<dbReference type="GO" id="GO:0005506">
    <property type="term" value="F:iron ion binding"/>
    <property type="evidence" value="ECO:0007669"/>
    <property type="project" value="InterPro"/>
</dbReference>
<dbReference type="Proteomes" id="UP000076722">
    <property type="component" value="Unassembled WGS sequence"/>
</dbReference>
<evidence type="ECO:0000313" key="4">
    <source>
        <dbReference type="Proteomes" id="UP000076722"/>
    </source>
</evidence>
<dbReference type="Pfam" id="PF00067">
    <property type="entry name" value="p450"/>
    <property type="match status" value="1"/>
</dbReference>
<dbReference type="GO" id="GO:0016705">
    <property type="term" value="F:oxidoreductase activity, acting on paired donors, with incorporation or reduction of molecular oxygen"/>
    <property type="evidence" value="ECO:0007669"/>
    <property type="project" value="InterPro"/>
</dbReference>
<dbReference type="EMBL" id="KV419448">
    <property type="protein sequence ID" value="KZS87490.1"/>
    <property type="molecule type" value="Genomic_DNA"/>
</dbReference>
<dbReference type="GO" id="GO:0020037">
    <property type="term" value="F:heme binding"/>
    <property type="evidence" value="ECO:0007669"/>
    <property type="project" value="InterPro"/>
</dbReference>
<dbReference type="SUPFAM" id="SSF48264">
    <property type="entry name" value="Cytochrome P450"/>
    <property type="match status" value="1"/>
</dbReference>
<accession>A0A164N9T1</accession>
<dbReference type="InterPro" id="IPR002401">
    <property type="entry name" value="Cyt_P450_E_grp-I"/>
</dbReference>
<keyword evidence="2" id="KW-0408">Iron</keyword>
<dbReference type="PRINTS" id="PR00463">
    <property type="entry name" value="EP450I"/>
</dbReference>
<evidence type="ECO:0000256" key="2">
    <source>
        <dbReference type="PIRSR" id="PIRSR602401-1"/>
    </source>
</evidence>
<proteinExistence type="predicted"/>
<evidence type="ECO:0000256" key="1">
    <source>
        <dbReference type="ARBA" id="ARBA00005179"/>
    </source>
</evidence>
<reference evidence="3 4" key="1">
    <citation type="journal article" date="2016" name="Mol. Biol. Evol.">
        <title>Comparative Genomics of Early-Diverging Mushroom-Forming Fungi Provides Insights into the Origins of Lignocellulose Decay Capabilities.</title>
        <authorList>
            <person name="Nagy L.G."/>
            <person name="Riley R."/>
            <person name="Tritt A."/>
            <person name="Adam C."/>
            <person name="Daum C."/>
            <person name="Floudas D."/>
            <person name="Sun H."/>
            <person name="Yadav J.S."/>
            <person name="Pangilinan J."/>
            <person name="Larsson K.H."/>
            <person name="Matsuura K."/>
            <person name="Barry K."/>
            <person name="Labutti K."/>
            <person name="Kuo R."/>
            <person name="Ohm R.A."/>
            <person name="Bhattacharya S.S."/>
            <person name="Shirouzu T."/>
            <person name="Yoshinaga Y."/>
            <person name="Martin F.M."/>
            <person name="Grigoriev I.V."/>
            <person name="Hibbett D.S."/>
        </authorList>
    </citation>
    <scope>NUCLEOTIDE SEQUENCE [LARGE SCALE GENOMIC DNA]</scope>
    <source>
        <strain evidence="3 4">HHB9708</strain>
    </source>
</reference>
<dbReference type="InterPro" id="IPR050121">
    <property type="entry name" value="Cytochrome_P450_monoxygenase"/>
</dbReference>
<dbReference type="GO" id="GO:0004497">
    <property type="term" value="F:monooxygenase activity"/>
    <property type="evidence" value="ECO:0007669"/>
    <property type="project" value="InterPro"/>
</dbReference>
<dbReference type="PRINTS" id="PR00385">
    <property type="entry name" value="P450"/>
</dbReference>
<dbReference type="InterPro" id="IPR001128">
    <property type="entry name" value="Cyt_P450"/>
</dbReference>
<protein>
    <submittedName>
        <fullName evidence="3">Cytochrome P450</fullName>
    </submittedName>
</protein>
<evidence type="ECO:0000313" key="3">
    <source>
        <dbReference type="EMBL" id="KZS87490.1"/>
    </source>
</evidence>
<gene>
    <name evidence="3" type="ORF">SISNIDRAFT_553111</name>
</gene>
<dbReference type="STRING" id="1314777.A0A164N9T1"/>
<comment type="cofactor">
    <cofactor evidence="2">
        <name>heme</name>
        <dbReference type="ChEBI" id="CHEBI:30413"/>
    </cofactor>
</comment>
<dbReference type="AlphaFoldDB" id="A0A164N9T1"/>
<organism evidence="3 4">
    <name type="scientific">Sistotremastrum niveocremeum HHB9708</name>
    <dbReference type="NCBI Taxonomy" id="1314777"/>
    <lineage>
        <taxon>Eukaryota</taxon>
        <taxon>Fungi</taxon>
        <taxon>Dikarya</taxon>
        <taxon>Basidiomycota</taxon>
        <taxon>Agaricomycotina</taxon>
        <taxon>Agaricomycetes</taxon>
        <taxon>Sistotremastrales</taxon>
        <taxon>Sistotremastraceae</taxon>
        <taxon>Sertulicium</taxon>
        <taxon>Sertulicium niveocremeum</taxon>
    </lineage>
</organism>